<keyword evidence="3" id="KW-1185">Reference proteome</keyword>
<evidence type="ECO:0000313" key="1">
    <source>
        <dbReference type="EMBL" id="GBN52485.1"/>
    </source>
</evidence>
<proteinExistence type="predicted"/>
<dbReference type="AlphaFoldDB" id="A0A4Y2PR02"/>
<evidence type="ECO:0000313" key="3">
    <source>
        <dbReference type="Proteomes" id="UP000499080"/>
    </source>
</evidence>
<comment type="caution">
    <text evidence="2">The sequence shown here is derived from an EMBL/GenBank/DDBJ whole genome shotgun (WGS) entry which is preliminary data.</text>
</comment>
<dbReference type="Proteomes" id="UP000499080">
    <property type="component" value="Unassembled WGS sequence"/>
</dbReference>
<sequence>MYFSGPEQFETKKFSDYRYPANRKLEFLPDRLITPFISGLLTFIRPLITPSPCFLVATHPILRGHEKSRLLQTRASVFACHSSCFREGWGGGISIPPSFRQKELMEVLVGSLWMQLFEAPRKGFFNSLDLFGQR</sequence>
<reference evidence="2 3" key="1">
    <citation type="journal article" date="2019" name="Sci. Rep.">
        <title>Orb-weaving spider Araneus ventricosus genome elucidates the spidroin gene catalogue.</title>
        <authorList>
            <person name="Kono N."/>
            <person name="Nakamura H."/>
            <person name="Ohtoshi R."/>
            <person name="Moran D.A.P."/>
            <person name="Shinohara A."/>
            <person name="Yoshida Y."/>
            <person name="Fujiwara M."/>
            <person name="Mori M."/>
            <person name="Tomita M."/>
            <person name="Arakawa K."/>
        </authorList>
    </citation>
    <scope>NUCLEOTIDE SEQUENCE [LARGE SCALE GENOMIC DNA]</scope>
</reference>
<organism evidence="2 3">
    <name type="scientific">Araneus ventricosus</name>
    <name type="common">Orbweaver spider</name>
    <name type="synonym">Epeira ventricosa</name>
    <dbReference type="NCBI Taxonomy" id="182803"/>
    <lineage>
        <taxon>Eukaryota</taxon>
        <taxon>Metazoa</taxon>
        <taxon>Ecdysozoa</taxon>
        <taxon>Arthropoda</taxon>
        <taxon>Chelicerata</taxon>
        <taxon>Arachnida</taxon>
        <taxon>Araneae</taxon>
        <taxon>Araneomorphae</taxon>
        <taxon>Entelegynae</taxon>
        <taxon>Araneoidea</taxon>
        <taxon>Araneidae</taxon>
        <taxon>Araneus</taxon>
    </lineage>
</organism>
<accession>A0A4Y2PR02</accession>
<dbReference type="EMBL" id="BGPR01011689">
    <property type="protein sequence ID" value="GBN52506.1"/>
    <property type="molecule type" value="Genomic_DNA"/>
</dbReference>
<evidence type="ECO:0000313" key="2">
    <source>
        <dbReference type="EMBL" id="GBN52506.1"/>
    </source>
</evidence>
<dbReference type="EMBL" id="BGPR01011687">
    <property type="protein sequence ID" value="GBN52485.1"/>
    <property type="molecule type" value="Genomic_DNA"/>
</dbReference>
<gene>
    <name evidence="2" type="ORF">AVEN_14655_1</name>
    <name evidence="1" type="ORF">AVEN_178618_1</name>
</gene>
<name>A0A4Y2PR02_ARAVE</name>
<protein>
    <submittedName>
        <fullName evidence="2">Uncharacterized protein</fullName>
    </submittedName>
</protein>